<dbReference type="RefSeq" id="XP_056492632.1">
    <property type="nucleotide sequence ID" value="XM_056626837.1"/>
</dbReference>
<sequence>MPSQPDYYKILGVSQDASPQQIRTAYKSHTIQNQNRKLTTTHLHSRESLKSHPDRVPSDSPERNQRTKKFQEINEAYYTLSDPTRRRDYDTARAYESADEEVNDETPPPPPGGFPWSNFGFGERETRSADQFGTVFEEMMREEGMGEGGDDGRTRPTSKFWAVVGGVSGGAIGFIVGNLPGALAGAVAGNRLGAVRDAKGKSVYEVFLELPNSDRSRLLSELAAKVFQSSMGV</sequence>
<dbReference type="OrthoDB" id="442087at2759"/>
<gene>
    <name evidence="3" type="ORF">N7509_002200</name>
</gene>
<dbReference type="InterPro" id="IPR036869">
    <property type="entry name" value="J_dom_sf"/>
</dbReference>
<dbReference type="AlphaFoldDB" id="A0A9W9W8D8"/>
<dbReference type="EMBL" id="JAPZBU010000004">
    <property type="protein sequence ID" value="KAJ5408317.1"/>
    <property type="molecule type" value="Genomic_DNA"/>
</dbReference>
<accession>A0A9W9W8D8</accession>
<dbReference type="PANTHER" id="PTHR24074">
    <property type="entry name" value="CO-CHAPERONE PROTEIN DJLA"/>
    <property type="match status" value="1"/>
</dbReference>
<organism evidence="3 4">
    <name type="scientific">Penicillium cosmopolitanum</name>
    <dbReference type="NCBI Taxonomy" id="1131564"/>
    <lineage>
        <taxon>Eukaryota</taxon>
        <taxon>Fungi</taxon>
        <taxon>Dikarya</taxon>
        <taxon>Ascomycota</taxon>
        <taxon>Pezizomycotina</taxon>
        <taxon>Eurotiomycetes</taxon>
        <taxon>Eurotiomycetidae</taxon>
        <taxon>Eurotiales</taxon>
        <taxon>Aspergillaceae</taxon>
        <taxon>Penicillium</taxon>
    </lineage>
</organism>
<name>A0A9W9W8D8_9EURO</name>
<reference evidence="3" key="2">
    <citation type="journal article" date="2023" name="IMA Fungus">
        <title>Comparative genomic study of the Penicillium genus elucidates a diverse pangenome and 15 lateral gene transfer events.</title>
        <authorList>
            <person name="Petersen C."/>
            <person name="Sorensen T."/>
            <person name="Nielsen M.R."/>
            <person name="Sondergaard T.E."/>
            <person name="Sorensen J.L."/>
            <person name="Fitzpatrick D.A."/>
            <person name="Frisvad J.C."/>
            <person name="Nielsen K.L."/>
        </authorList>
    </citation>
    <scope>NUCLEOTIDE SEQUENCE</scope>
    <source>
        <strain evidence="3">IBT 29677</strain>
    </source>
</reference>
<feature type="compositionally biased region" description="Polar residues" evidence="1">
    <location>
        <begin position="28"/>
        <end position="42"/>
    </location>
</feature>
<dbReference type="Pfam" id="PF00226">
    <property type="entry name" value="DnaJ"/>
    <property type="match status" value="1"/>
</dbReference>
<dbReference type="GeneID" id="81365817"/>
<dbReference type="PROSITE" id="PS50076">
    <property type="entry name" value="DNAJ_2"/>
    <property type="match status" value="1"/>
</dbReference>
<protein>
    <recommendedName>
        <fullName evidence="2">J domain-containing protein</fullName>
    </recommendedName>
</protein>
<dbReference type="InterPro" id="IPR001623">
    <property type="entry name" value="DnaJ_domain"/>
</dbReference>
<proteinExistence type="predicted"/>
<dbReference type="PRINTS" id="PR00625">
    <property type="entry name" value="JDOMAIN"/>
</dbReference>
<keyword evidence="4" id="KW-1185">Reference proteome</keyword>
<feature type="compositionally biased region" description="Basic and acidic residues" evidence="1">
    <location>
        <begin position="44"/>
        <end position="72"/>
    </location>
</feature>
<dbReference type="SMART" id="SM00271">
    <property type="entry name" value="DnaJ"/>
    <property type="match status" value="1"/>
</dbReference>
<dbReference type="Gene3D" id="1.10.287.110">
    <property type="entry name" value="DnaJ domain"/>
    <property type="match status" value="1"/>
</dbReference>
<reference evidence="3" key="1">
    <citation type="submission" date="2022-12" db="EMBL/GenBank/DDBJ databases">
        <authorList>
            <person name="Petersen C."/>
        </authorList>
    </citation>
    <scope>NUCLEOTIDE SEQUENCE</scope>
    <source>
        <strain evidence="3">IBT 29677</strain>
    </source>
</reference>
<dbReference type="Proteomes" id="UP001147747">
    <property type="component" value="Unassembled WGS sequence"/>
</dbReference>
<dbReference type="SUPFAM" id="SSF46565">
    <property type="entry name" value="Chaperone J-domain"/>
    <property type="match status" value="1"/>
</dbReference>
<evidence type="ECO:0000313" key="4">
    <source>
        <dbReference type="Proteomes" id="UP001147747"/>
    </source>
</evidence>
<evidence type="ECO:0000256" key="1">
    <source>
        <dbReference type="SAM" id="MobiDB-lite"/>
    </source>
</evidence>
<dbReference type="InterPro" id="IPR050817">
    <property type="entry name" value="DjlA_DnaK_co-chaperone"/>
</dbReference>
<comment type="caution">
    <text evidence="3">The sequence shown here is derived from an EMBL/GenBank/DDBJ whole genome shotgun (WGS) entry which is preliminary data.</text>
</comment>
<evidence type="ECO:0000259" key="2">
    <source>
        <dbReference type="PROSITE" id="PS50076"/>
    </source>
</evidence>
<evidence type="ECO:0000313" key="3">
    <source>
        <dbReference type="EMBL" id="KAJ5408317.1"/>
    </source>
</evidence>
<feature type="region of interest" description="Disordered" evidence="1">
    <location>
        <begin position="28"/>
        <end position="115"/>
    </location>
</feature>
<dbReference type="CDD" id="cd06257">
    <property type="entry name" value="DnaJ"/>
    <property type="match status" value="1"/>
</dbReference>
<feature type="compositionally biased region" description="Basic and acidic residues" evidence="1">
    <location>
        <begin position="83"/>
        <end position="93"/>
    </location>
</feature>
<feature type="domain" description="J" evidence="2">
    <location>
        <begin position="6"/>
        <end position="93"/>
    </location>
</feature>